<dbReference type="SUPFAM" id="SSF53335">
    <property type="entry name" value="S-adenosyl-L-methionine-dependent methyltransferases"/>
    <property type="match status" value="1"/>
</dbReference>
<evidence type="ECO:0000256" key="3">
    <source>
        <dbReference type="ARBA" id="ARBA00022691"/>
    </source>
</evidence>
<protein>
    <submittedName>
        <fullName evidence="5">SAM-dependent methyltransferase YafE (UbiE-like protein)</fullName>
    </submittedName>
</protein>
<dbReference type="EMBL" id="LFTY01000002">
    <property type="protein sequence ID" value="KMW57743.1"/>
    <property type="molecule type" value="Genomic_DNA"/>
</dbReference>
<evidence type="ECO:0000313" key="6">
    <source>
        <dbReference type="Proteomes" id="UP000037178"/>
    </source>
</evidence>
<organism evidence="5 6">
    <name type="scientific">Candidatus Rhodobacter oscarellae</name>
    <dbReference type="NCBI Taxonomy" id="1675527"/>
    <lineage>
        <taxon>Bacteria</taxon>
        <taxon>Pseudomonadati</taxon>
        <taxon>Pseudomonadota</taxon>
        <taxon>Alphaproteobacteria</taxon>
        <taxon>Rhodobacterales</taxon>
        <taxon>Rhodobacter group</taxon>
        <taxon>Rhodobacter</taxon>
    </lineage>
</organism>
<keyword evidence="3" id="KW-0949">S-adenosyl-L-methionine</keyword>
<dbReference type="GO" id="GO:0032259">
    <property type="term" value="P:methylation"/>
    <property type="evidence" value="ECO:0007669"/>
    <property type="project" value="UniProtKB-KW"/>
</dbReference>
<name>A0A0J9GW01_9RHOB</name>
<dbReference type="PANTHER" id="PTHR43464">
    <property type="entry name" value="METHYLTRANSFERASE"/>
    <property type="match status" value="1"/>
</dbReference>
<evidence type="ECO:0000256" key="2">
    <source>
        <dbReference type="ARBA" id="ARBA00022679"/>
    </source>
</evidence>
<dbReference type="CDD" id="cd02440">
    <property type="entry name" value="AdoMet_MTases"/>
    <property type="match status" value="1"/>
</dbReference>
<dbReference type="RefSeq" id="WP_049643438.1">
    <property type="nucleotide sequence ID" value="NZ_LFTY01000002.1"/>
</dbReference>
<sequence>MKTDTAHEYWNGTWSDEERRAKWETPDPRIVAYARSLPPNRRVLDLGCGVGRHALYYAAAGHQVAAIDAAPDGLAELDQAAAAAGLRVETRLTKMDALPFDDQSFDHVLSFNVIYHADEEILSRTIAEIHRVLRPGGSYQGTMLTHRGLAMTQAELPGGREVSRNTWVFEDDIGDKRHPHHFCRAADIVRLFAGFEVMLLEDEVLDPDRDGHWHLILERV</sequence>
<dbReference type="Pfam" id="PF13649">
    <property type="entry name" value="Methyltransf_25"/>
    <property type="match status" value="1"/>
</dbReference>
<evidence type="ECO:0000259" key="4">
    <source>
        <dbReference type="Pfam" id="PF13649"/>
    </source>
</evidence>
<dbReference type="PANTHER" id="PTHR43464:SF19">
    <property type="entry name" value="UBIQUINONE BIOSYNTHESIS O-METHYLTRANSFERASE, MITOCHONDRIAL"/>
    <property type="match status" value="1"/>
</dbReference>
<dbReference type="PATRIC" id="fig|1675527.3.peg.2838"/>
<dbReference type="GO" id="GO:0008168">
    <property type="term" value="F:methyltransferase activity"/>
    <property type="evidence" value="ECO:0007669"/>
    <property type="project" value="UniProtKB-KW"/>
</dbReference>
<keyword evidence="6" id="KW-1185">Reference proteome</keyword>
<dbReference type="Gene3D" id="3.40.50.150">
    <property type="entry name" value="Vaccinia Virus protein VP39"/>
    <property type="match status" value="1"/>
</dbReference>
<keyword evidence="1 5" id="KW-0489">Methyltransferase</keyword>
<reference evidence="5 6" key="1">
    <citation type="submission" date="2015-06" db="EMBL/GenBank/DDBJ databases">
        <title>Draft genome sequence of an Alphaproteobacteria species associated to the Mediterranean sponge Oscarella lobularis.</title>
        <authorList>
            <person name="Jourda C."/>
            <person name="Santini S."/>
            <person name="Claverie J.-M."/>
        </authorList>
    </citation>
    <scope>NUCLEOTIDE SEQUENCE [LARGE SCALE GENOMIC DNA]</scope>
    <source>
        <strain evidence="5">IGS</strain>
    </source>
</reference>
<dbReference type="STRING" id="1675527.AIOL_002710"/>
<keyword evidence="2 5" id="KW-0808">Transferase</keyword>
<gene>
    <name evidence="5" type="ORF">AIOL_002710</name>
</gene>
<evidence type="ECO:0000256" key="1">
    <source>
        <dbReference type="ARBA" id="ARBA00022603"/>
    </source>
</evidence>
<comment type="caution">
    <text evidence="5">The sequence shown here is derived from an EMBL/GenBank/DDBJ whole genome shotgun (WGS) entry which is preliminary data.</text>
</comment>
<dbReference type="AlphaFoldDB" id="A0A0J9GW01"/>
<dbReference type="InterPro" id="IPR041698">
    <property type="entry name" value="Methyltransf_25"/>
</dbReference>
<evidence type="ECO:0000313" key="5">
    <source>
        <dbReference type="EMBL" id="KMW57743.1"/>
    </source>
</evidence>
<proteinExistence type="predicted"/>
<dbReference type="OrthoDB" id="1853779at2"/>
<dbReference type="Proteomes" id="UP000037178">
    <property type="component" value="Unassembled WGS sequence"/>
</dbReference>
<accession>A0A0J9GW01</accession>
<dbReference type="InterPro" id="IPR029063">
    <property type="entry name" value="SAM-dependent_MTases_sf"/>
</dbReference>
<feature type="domain" description="Methyltransferase" evidence="4">
    <location>
        <begin position="43"/>
        <end position="137"/>
    </location>
</feature>